<gene>
    <name evidence="7 9" type="primary">ins-26</name>
    <name evidence="7" type="ORF">CELE_ZC334.1</name>
    <name evidence="9" type="ORF">ZC334.1</name>
</gene>
<dbReference type="InterPro" id="IPR003235">
    <property type="entry name" value="Nem_insulin-like_b-type"/>
</dbReference>
<dbReference type="AGR" id="WB:WBGene00002109"/>
<keyword evidence="5" id="KW-1015">Disulfide bond</keyword>
<dbReference type="InParanoid" id="Q9XUI9"/>
<dbReference type="CTD" id="173268"/>
<dbReference type="GO" id="GO:0005179">
    <property type="term" value="F:hormone activity"/>
    <property type="evidence" value="ECO:0007669"/>
    <property type="project" value="InterPro"/>
</dbReference>
<dbReference type="GeneID" id="173268"/>
<comment type="subcellular location">
    <subcellularLocation>
        <location evidence="1">Secreted</location>
    </subcellularLocation>
</comment>
<dbReference type="KEGG" id="cel:CELE_ZC334.1"/>
<dbReference type="Bgee" id="WBGene00002109">
    <property type="expression patterns" value="Expressed in larva and 2 other cell types or tissues"/>
</dbReference>
<dbReference type="PhylomeDB" id="Q9XUI9"/>
<evidence type="ECO:0000313" key="7">
    <source>
        <dbReference type="EMBL" id="CAB04962.1"/>
    </source>
</evidence>
<keyword evidence="4 6" id="KW-0732">Signal</keyword>
<proteinExistence type="inferred from homology"/>
<feature type="chain" id="PRO_5004338714" evidence="6">
    <location>
        <begin position="17"/>
        <end position="110"/>
    </location>
</feature>
<dbReference type="PaxDb" id="6239-ZC334.1"/>
<dbReference type="Gene3D" id="1.10.100.10">
    <property type="entry name" value="Insulin-like"/>
    <property type="match status" value="1"/>
</dbReference>
<dbReference type="Proteomes" id="UP000001940">
    <property type="component" value="Chromosome I"/>
</dbReference>
<organism evidence="7 8">
    <name type="scientific">Caenorhabditis elegans</name>
    <dbReference type="NCBI Taxonomy" id="6239"/>
    <lineage>
        <taxon>Eukaryota</taxon>
        <taxon>Metazoa</taxon>
        <taxon>Ecdysozoa</taxon>
        <taxon>Nematoda</taxon>
        <taxon>Chromadorea</taxon>
        <taxon>Rhabditida</taxon>
        <taxon>Rhabditina</taxon>
        <taxon>Rhabditomorpha</taxon>
        <taxon>Rhabditoidea</taxon>
        <taxon>Rhabditidae</taxon>
        <taxon>Peloderinae</taxon>
        <taxon>Caenorhabditis</taxon>
    </lineage>
</organism>
<evidence type="ECO:0000256" key="6">
    <source>
        <dbReference type="SAM" id="SignalP"/>
    </source>
</evidence>
<dbReference type="RefSeq" id="NP_493445.1">
    <property type="nucleotide sequence ID" value="NM_061044.6"/>
</dbReference>
<name>Q9XUI9_CAEEL</name>
<evidence type="ECO:0000256" key="3">
    <source>
        <dbReference type="ARBA" id="ARBA00022525"/>
    </source>
</evidence>
<dbReference type="UCSC" id="ZC334.1">
    <property type="organism name" value="c. elegans"/>
</dbReference>
<dbReference type="STRING" id="6239.ZC334.1.1"/>
<comment type="similarity">
    <text evidence="2">Belongs to the insulin family.</text>
</comment>
<dbReference type="HOGENOM" id="CLU_2266132_0_0_1"/>
<accession>Q9XUI9</accession>
<dbReference type="EMBL" id="BX284601">
    <property type="protein sequence ID" value="CAB04962.1"/>
    <property type="molecule type" value="Genomic_DNA"/>
</dbReference>
<sequence length="110" mass="12423">MRALVAILCLMALCHAAMLDELEMQKEVQEFHHMNGMLQEFMNKGLIGNHHHGTKAGLTCGMNIIERVDKLCNGQCTRNYDALVIKSCHRGVSDMEFMVACCPTMKLFIH</sequence>
<evidence type="ECO:0000313" key="8">
    <source>
        <dbReference type="Proteomes" id="UP000001940"/>
    </source>
</evidence>
<dbReference type="GO" id="GO:0005576">
    <property type="term" value="C:extracellular region"/>
    <property type="evidence" value="ECO:0007669"/>
    <property type="project" value="UniProtKB-SubCell"/>
</dbReference>
<dbReference type="PIR" id="T27515">
    <property type="entry name" value="T27515"/>
</dbReference>
<dbReference type="AlphaFoldDB" id="Q9XUI9"/>
<evidence type="ECO:0000256" key="5">
    <source>
        <dbReference type="ARBA" id="ARBA00023157"/>
    </source>
</evidence>
<dbReference type="InterPro" id="IPR052335">
    <property type="entry name" value="Insulin-like_regulatory"/>
</dbReference>
<dbReference type="Pfam" id="PF03488">
    <property type="entry name" value="Ins_beta"/>
    <property type="match status" value="1"/>
</dbReference>
<dbReference type="PANTHER" id="PTHR33893:SF14">
    <property type="entry name" value="INSULIN RELATED"/>
    <property type="match status" value="1"/>
</dbReference>
<dbReference type="WormBase" id="ZC334.1">
    <property type="protein sequence ID" value="CE19307"/>
    <property type="gene ID" value="WBGene00002109"/>
    <property type="gene designation" value="ins-26"/>
</dbReference>
<evidence type="ECO:0000256" key="2">
    <source>
        <dbReference type="ARBA" id="ARBA00009034"/>
    </source>
</evidence>
<evidence type="ECO:0000256" key="1">
    <source>
        <dbReference type="ARBA" id="ARBA00004613"/>
    </source>
</evidence>
<evidence type="ECO:0000313" key="9">
    <source>
        <dbReference type="WormBase" id="ZC334.1"/>
    </source>
</evidence>
<keyword evidence="8" id="KW-1185">Reference proteome</keyword>
<evidence type="ECO:0000256" key="4">
    <source>
        <dbReference type="ARBA" id="ARBA00022729"/>
    </source>
</evidence>
<feature type="signal peptide" evidence="6">
    <location>
        <begin position="1"/>
        <end position="16"/>
    </location>
</feature>
<protein>
    <submittedName>
        <fullName evidence="7">INSulin related</fullName>
    </submittedName>
</protein>
<reference evidence="7 8" key="1">
    <citation type="journal article" date="1998" name="Science">
        <title>Genome sequence of the nematode C. elegans: a platform for investigating biology.</title>
        <authorList>
            <consortium name="The C. elegans sequencing consortium"/>
            <person name="Sulson J.E."/>
            <person name="Waterston R."/>
        </authorList>
    </citation>
    <scope>NUCLEOTIDE SEQUENCE [LARGE SCALE GENOMIC DNA]</scope>
    <source>
        <strain evidence="7 8">Bristol N2</strain>
    </source>
</reference>
<keyword evidence="3" id="KW-0964">Secreted</keyword>
<dbReference type="PANTHER" id="PTHR33893">
    <property type="entry name" value="INSULIN RELATED-RELATED-RELATED"/>
    <property type="match status" value="1"/>
</dbReference>